<proteinExistence type="predicted"/>
<dbReference type="CDD" id="cd02966">
    <property type="entry name" value="TlpA_like_family"/>
    <property type="match status" value="1"/>
</dbReference>
<dbReference type="EMBL" id="JADFFL010000003">
    <property type="protein sequence ID" value="MBE9662118.1"/>
    <property type="molecule type" value="Genomic_DNA"/>
</dbReference>
<dbReference type="Pfam" id="PF08534">
    <property type="entry name" value="Redoxin"/>
    <property type="match status" value="1"/>
</dbReference>
<dbReference type="PANTHER" id="PTHR42852">
    <property type="entry name" value="THIOL:DISULFIDE INTERCHANGE PROTEIN DSBE"/>
    <property type="match status" value="1"/>
</dbReference>
<evidence type="ECO:0000313" key="7">
    <source>
        <dbReference type="Proteomes" id="UP000622475"/>
    </source>
</evidence>
<dbReference type="InterPro" id="IPR036249">
    <property type="entry name" value="Thioredoxin-like_sf"/>
</dbReference>
<dbReference type="GO" id="GO:0030313">
    <property type="term" value="C:cell envelope"/>
    <property type="evidence" value="ECO:0007669"/>
    <property type="project" value="UniProtKB-SubCell"/>
</dbReference>
<name>A0A929PVT3_9SPHI</name>
<comment type="subcellular location">
    <subcellularLocation>
        <location evidence="1">Cell envelope</location>
    </subcellularLocation>
</comment>
<dbReference type="InterPro" id="IPR013766">
    <property type="entry name" value="Thioredoxin_domain"/>
</dbReference>
<dbReference type="GO" id="GO:0016491">
    <property type="term" value="F:oxidoreductase activity"/>
    <property type="evidence" value="ECO:0007669"/>
    <property type="project" value="InterPro"/>
</dbReference>
<feature type="domain" description="Thioredoxin" evidence="5">
    <location>
        <begin position="275"/>
        <end position="418"/>
    </location>
</feature>
<keyword evidence="3" id="KW-1015">Disulfide bond</keyword>
<dbReference type="PROSITE" id="PS51352">
    <property type="entry name" value="THIOREDOXIN_2"/>
    <property type="match status" value="1"/>
</dbReference>
<dbReference type="Gene3D" id="3.40.30.10">
    <property type="entry name" value="Glutaredoxin"/>
    <property type="match status" value="1"/>
</dbReference>
<keyword evidence="7" id="KW-1185">Reference proteome</keyword>
<dbReference type="AlphaFoldDB" id="A0A929PVT3"/>
<dbReference type="InterPro" id="IPR050553">
    <property type="entry name" value="Thioredoxin_ResA/DsbE_sf"/>
</dbReference>
<gene>
    <name evidence="6" type="ORF">IRJ16_09500</name>
</gene>
<dbReference type="GO" id="GO:0017004">
    <property type="term" value="P:cytochrome complex assembly"/>
    <property type="evidence" value="ECO:0007669"/>
    <property type="project" value="UniProtKB-KW"/>
</dbReference>
<protein>
    <submittedName>
        <fullName evidence="6">TlpA family protein disulfide reductase</fullName>
    </submittedName>
</protein>
<evidence type="ECO:0000256" key="3">
    <source>
        <dbReference type="ARBA" id="ARBA00023157"/>
    </source>
</evidence>
<keyword evidence="2" id="KW-0201">Cytochrome c-type biogenesis</keyword>
<evidence type="ECO:0000256" key="2">
    <source>
        <dbReference type="ARBA" id="ARBA00022748"/>
    </source>
</evidence>
<keyword evidence="4" id="KW-0676">Redox-active center</keyword>
<reference evidence="6" key="1">
    <citation type="submission" date="2020-10" db="EMBL/GenBank/DDBJ databases">
        <title>Mucilaginibacter mali sp. nov., isolated from rhizosphere soil of apple orchard.</title>
        <authorList>
            <person name="Lee J.-S."/>
            <person name="Kim H.S."/>
            <person name="Kim J.-S."/>
        </authorList>
    </citation>
    <scope>NUCLEOTIDE SEQUENCE</scope>
    <source>
        <strain evidence="6">KCTC 22746</strain>
    </source>
</reference>
<dbReference type="PANTHER" id="PTHR42852:SF6">
    <property type="entry name" value="THIOL:DISULFIDE INTERCHANGE PROTEIN DSBE"/>
    <property type="match status" value="1"/>
</dbReference>
<evidence type="ECO:0000259" key="5">
    <source>
        <dbReference type="PROSITE" id="PS51352"/>
    </source>
</evidence>
<evidence type="ECO:0000256" key="4">
    <source>
        <dbReference type="ARBA" id="ARBA00023284"/>
    </source>
</evidence>
<sequence>MPLYLAPQMDLSIDLAKTTGPTFSGKGGAENQAMLDINKNINKNLPFENAELFQKPLDMPLADFLKQMDEYKASSLQLIADTKGTPYYTKTQQQAVDYNIRSAISKYHLKYGIDPVIQKQSMDYMVANIANRPADFMTKVMEYQNKMHVLRLPIEDTQTIFSKVWEGFDVNNANLYKFSDTYRTMLDQRLSTLQALEGSRTPSFRGRNIYQQKLLTIGKEVSNPYVKDRLLYTAMQMVIRPGDSLTVDYNKYMTVATDPYYKDLVTASYNNLLKYSPGKPAPLFTYNTPDEKPVSLSSLKGSYVYIDVWATWCGPCIAEIPSLKKVEEQYHDKNIKFVSLSIDDLKDKTKWKNYVADNKLGGIQIMADNAWKSGFVKSLNINSIPRFILIDPKGNIVSADAPRPSNAELVKLLDKSLETM</sequence>
<accession>A0A929PVT3</accession>
<organism evidence="6 7">
    <name type="scientific">Mucilaginibacter myungsuensis</name>
    <dbReference type="NCBI Taxonomy" id="649104"/>
    <lineage>
        <taxon>Bacteria</taxon>
        <taxon>Pseudomonadati</taxon>
        <taxon>Bacteroidota</taxon>
        <taxon>Sphingobacteriia</taxon>
        <taxon>Sphingobacteriales</taxon>
        <taxon>Sphingobacteriaceae</taxon>
        <taxon>Mucilaginibacter</taxon>
    </lineage>
</organism>
<dbReference type="SUPFAM" id="SSF52833">
    <property type="entry name" value="Thioredoxin-like"/>
    <property type="match status" value="1"/>
</dbReference>
<evidence type="ECO:0000313" key="6">
    <source>
        <dbReference type="EMBL" id="MBE9662118.1"/>
    </source>
</evidence>
<comment type="caution">
    <text evidence="6">The sequence shown here is derived from an EMBL/GenBank/DDBJ whole genome shotgun (WGS) entry which is preliminary data.</text>
</comment>
<evidence type="ECO:0000256" key="1">
    <source>
        <dbReference type="ARBA" id="ARBA00004196"/>
    </source>
</evidence>
<dbReference type="Proteomes" id="UP000622475">
    <property type="component" value="Unassembled WGS sequence"/>
</dbReference>
<dbReference type="InterPro" id="IPR013740">
    <property type="entry name" value="Redoxin"/>
</dbReference>